<organism evidence="13 14">
    <name type="scientific">Caldinitratiruptor microaerophilus</name>
    <dbReference type="NCBI Taxonomy" id="671077"/>
    <lineage>
        <taxon>Bacteria</taxon>
        <taxon>Bacillati</taxon>
        <taxon>Bacillota</taxon>
        <taxon>Clostridia</taxon>
        <taxon>Eubacteriales</taxon>
        <taxon>Symbiobacteriaceae</taxon>
        <taxon>Caldinitratiruptor</taxon>
    </lineage>
</organism>
<dbReference type="EC" id="4.1.1.37" evidence="3 8"/>
<dbReference type="PROSITE" id="PS00906">
    <property type="entry name" value="UROD_1"/>
    <property type="match status" value="1"/>
</dbReference>
<name>A0AA35CN09_9FIRM</name>
<comment type="similarity">
    <text evidence="2 8 10">Belongs to the uroporphyrinogen decarboxylase family.</text>
</comment>
<keyword evidence="7 8" id="KW-0627">Porphyrin biosynthesis</keyword>
<dbReference type="SUPFAM" id="SSF51726">
    <property type="entry name" value="UROD/MetE-like"/>
    <property type="match status" value="1"/>
</dbReference>
<dbReference type="GO" id="GO:0004853">
    <property type="term" value="F:uroporphyrinogen decarboxylase activity"/>
    <property type="evidence" value="ECO:0007669"/>
    <property type="project" value="UniProtKB-UniRule"/>
</dbReference>
<keyword evidence="4 8" id="KW-0963">Cytoplasm</keyword>
<dbReference type="PANTHER" id="PTHR21091">
    <property type="entry name" value="METHYLTETRAHYDROFOLATE:HOMOCYSTEINE METHYLTRANSFERASE RELATED"/>
    <property type="match status" value="1"/>
</dbReference>
<keyword evidence="5 8" id="KW-0210">Decarboxylase</keyword>
<evidence type="ECO:0000259" key="12">
    <source>
        <dbReference type="PROSITE" id="PS00907"/>
    </source>
</evidence>
<evidence type="ECO:0000259" key="11">
    <source>
        <dbReference type="PROSITE" id="PS00906"/>
    </source>
</evidence>
<evidence type="ECO:0000256" key="9">
    <source>
        <dbReference type="RuleBase" id="RU000554"/>
    </source>
</evidence>
<dbReference type="PROSITE" id="PS00907">
    <property type="entry name" value="UROD_2"/>
    <property type="match status" value="1"/>
</dbReference>
<comment type="function">
    <text evidence="8">Catalyzes the decarboxylation of four acetate groups of uroporphyrinogen-III to yield coproporphyrinogen-III.</text>
</comment>
<comment type="subcellular location">
    <subcellularLocation>
        <location evidence="8">Cytoplasm</location>
    </subcellularLocation>
</comment>
<evidence type="ECO:0000256" key="3">
    <source>
        <dbReference type="ARBA" id="ARBA00012288"/>
    </source>
</evidence>
<gene>
    <name evidence="8 13" type="primary">hemE</name>
    <name evidence="13" type="ORF">caldi_33990</name>
</gene>
<dbReference type="Gene3D" id="3.20.20.210">
    <property type="match status" value="1"/>
</dbReference>
<dbReference type="GO" id="GO:0006782">
    <property type="term" value="P:protoporphyrinogen IX biosynthetic process"/>
    <property type="evidence" value="ECO:0007669"/>
    <property type="project" value="UniProtKB-UniRule"/>
</dbReference>
<keyword evidence="14" id="KW-1185">Reference proteome</keyword>
<feature type="binding site" evidence="8">
    <location>
        <begin position="41"/>
        <end position="45"/>
    </location>
    <ligand>
        <name>substrate</name>
    </ligand>
</feature>
<evidence type="ECO:0000256" key="1">
    <source>
        <dbReference type="ARBA" id="ARBA00004804"/>
    </source>
</evidence>
<evidence type="ECO:0000256" key="5">
    <source>
        <dbReference type="ARBA" id="ARBA00022793"/>
    </source>
</evidence>
<sequence>MRDRLLLPAGVAKRGQAMRSDRFLKACRREPVDATPVWLMRQAGRYMEEYRQLRARYPFLTLCKTPELAARVTLQPVERFEVDAAILFADILLPLEGMGIDLAFGEGDGPVIRSPIRSAGDVSRLRVIEPEADVPYVLEAIRLVRAELAGRVPLIGFAGAPFTLASYMIEGGSSREFRLTKALMWSDPATWHALLAKLAEVTIRYLTAQIRAGAQAVQLFDSWAGALGPDDYREFVLPHTRRVIEALRPAGVPVIHFAHGASTLLPLIRQAGGDVIGLDWRIDIGEARQILGPAFAVQGNLDPMTLFAPPAVIEDRVRRILDAAGRWPGHIFNLGHGIHRETPVEHVQVLVDAVHRLSRAPAGEA</sequence>
<accession>A0AA35CN09</accession>
<keyword evidence="6 8" id="KW-0456">Lyase</keyword>
<comment type="catalytic activity">
    <reaction evidence="8 9">
        <text>uroporphyrinogen III + 4 H(+) = coproporphyrinogen III + 4 CO2</text>
        <dbReference type="Rhea" id="RHEA:19865"/>
        <dbReference type="ChEBI" id="CHEBI:15378"/>
        <dbReference type="ChEBI" id="CHEBI:16526"/>
        <dbReference type="ChEBI" id="CHEBI:57308"/>
        <dbReference type="ChEBI" id="CHEBI:57309"/>
        <dbReference type="EC" id="4.1.1.37"/>
    </reaction>
</comment>
<dbReference type="Pfam" id="PF01208">
    <property type="entry name" value="URO-D"/>
    <property type="match status" value="1"/>
</dbReference>
<dbReference type="InterPro" id="IPR000257">
    <property type="entry name" value="Uroporphyrinogen_deCOase"/>
</dbReference>
<dbReference type="EMBL" id="AP025628">
    <property type="protein sequence ID" value="BDG62309.1"/>
    <property type="molecule type" value="Genomic_DNA"/>
</dbReference>
<dbReference type="InterPro" id="IPR038071">
    <property type="entry name" value="UROD/MetE-like_sf"/>
</dbReference>
<dbReference type="CDD" id="cd00717">
    <property type="entry name" value="URO-D"/>
    <property type="match status" value="1"/>
</dbReference>
<feature type="binding site" evidence="8">
    <location>
        <position position="336"/>
    </location>
    <ligand>
        <name>substrate</name>
    </ligand>
</feature>
<evidence type="ECO:0000256" key="4">
    <source>
        <dbReference type="ARBA" id="ARBA00022490"/>
    </source>
</evidence>
<dbReference type="NCBIfam" id="TIGR01464">
    <property type="entry name" value="hemE"/>
    <property type="match status" value="1"/>
</dbReference>
<feature type="binding site" evidence="8">
    <location>
        <position position="222"/>
    </location>
    <ligand>
        <name>substrate</name>
    </ligand>
</feature>
<evidence type="ECO:0000256" key="6">
    <source>
        <dbReference type="ARBA" id="ARBA00023239"/>
    </source>
</evidence>
<evidence type="ECO:0000313" key="13">
    <source>
        <dbReference type="EMBL" id="BDG62309.1"/>
    </source>
</evidence>
<dbReference type="Proteomes" id="UP001163687">
    <property type="component" value="Chromosome"/>
</dbReference>
<dbReference type="PANTHER" id="PTHR21091:SF169">
    <property type="entry name" value="UROPORPHYRINOGEN DECARBOXYLASE"/>
    <property type="match status" value="1"/>
</dbReference>
<dbReference type="AlphaFoldDB" id="A0AA35CN09"/>
<evidence type="ECO:0000313" key="14">
    <source>
        <dbReference type="Proteomes" id="UP001163687"/>
    </source>
</evidence>
<feature type="binding site" evidence="8">
    <location>
        <position position="167"/>
    </location>
    <ligand>
        <name>substrate</name>
    </ligand>
</feature>
<feature type="site" description="Transition state stabilizer" evidence="8">
    <location>
        <position position="90"/>
    </location>
</feature>
<comment type="subunit">
    <text evidence="8">Homodimer.</text>
</comment>
<feature type="binding site" evidence="8">
    <location>
        <position position="90"/>
    </location>
    <ligand>
        <name>substrate</name>
    </ligand>
</feature>
<protein>
    <recommendedName>
        <fullName evidence="3 8">Uroporphyrinogen decarboxylase</fullName>
        <shortName evidence="8">UPD</shortName>
        <shortName evidence="8">URO-D</shortName>
        <ecNumber evidence="3 8">4.1.1.37</ecNumber>
    </recommendedName>
</protein>
<evidence type="ECO:0000256" key="8">
    <source>
        <dbReference type="HAMAP-Rule" id="MF_00218"/>
    </source>
</evidence>
<proteinExistence type="inferred from homology"/>
<evidence type="ECO:0000256" key="2">
    <source>
        <dbReference type="ARBA" id="ARBA00009935"/>
    </source>
</evidence>
<feature type="domain" description="Uroporphyrinogen decarboxylase (URO-D)" evidence="12">
    <location>
        <begin position="155"/>
        <end position="171"/>
    </location>
</feature>
<dbReference type="KEGG" id="cmic:caldi_33990"/>
<reference evidence="13" key="1">
    <citation type="submission" date="2022-03" db="EMBL/GenBank/DDBJ databases">
        <title>Complete genome sequence of Caldinitratiruptor microaerophilus.</title>
        <authorList>
            <person name="Mukaiyama R."/>
            <person name="Nishiyama T."/>
            <person name="Ueda K."/>
        </authorList>
    </citation>
    <scope>NUCLEOTIDE SEQUENCE</scope>
    <source>
        <strain evidence="13">JCM 16183</strain>
    </source>
</reference>
<dbReference type="HAMAP" id="MF_00218">
    <property type="entry name" value="URO_D"/>
    <property type="match status" value="1"/>
</dbReference>
<dbReference type="GO" id="GO:0005829">
    <property type="term" value="C:cytosol"/>
    <property type="evidence" value="ECO:0007669"/>
    <property type="project" value="TreeGrafter"/>
</dbReference>
<feature type="domain" description="Uroporphyrinogen decarboxylase (URO-D)" evidence="11">
    <location>
        <begin position="36"/>
        <end position="45"/>
    </location>
</feature>
<evidence type="ECO:0000256" key="10">
    <source>
        <dbReference type="RuleBase" id="RU004169"/>
    </source>
</evidence>
<comment type="caution">
    <text evidence="8">Lacks conserved residue(s) required for the propagation of feature annotation.</text>
</comment>
<comment type="pathway">
    <text evidence="1 8 9">Porphyrin-containing compound metabolism; protoporphyrin-IX biosynthesis; coproporphyrinogen-III from 5-aminolevulinate: step 4/4.</text>
</comment>
<dbReference type="InterPro" id="IPR006361">
    <property type="entry name" value="Uroporphyrinogen_deCO2ase_HemE"/>
</dbReference>
<evidence type="ECO:0000256" key="7">
    <source>
        <dbReference type="ARBA" id="ARBA00023244"/>
    </source>
</evidence>
<dbReference type="FunFam" id="3.20.20.210:FF:000007">
    <property type="entry name" value="Uroporphyrinogen decarboxylase"/>
    <property type="match status" value="1"/>
</dbReference>